<dbReference type="PANTHER" id="PTHR43201">
    <property type="entry name" value="ACYL-COA SYNTHETASE"/>
    <property type="match status" value="1"/>
</dbReference>
<dbReference type="PROSITE" id="PS00455">
    <property type="entry name" value="AMP_BINDING"/>
    <property type="match status" value="1"/>
</dbReference>
<feature type="domain" description="AMP-dependent synthetase/ligase" evidence="3">
    <location>
        <begin position="28"/>
        <end position="422"/>
    </location>
</feature>
<dbReference type="Gene3D" id="3.30.300.30">
    <property type="match status" value="1"/>
</dbReference>
<dbReference type="InterPro" id="IPR045851">
    <property type="entry name" value="AMP-bd_C_sf"/>
</dbReference>
<evidence type="ECO:0000256" key="2">
    <source>
        <dbReference type="ARBA" id="ARBA00022598"/>
    </source>
</evidence>
<keyword evidence="2" id="KW-0436">Ligase</keyword>
<organism evidence="5 6">
    <name type="scientific">Jiella mangrovi</name>
    <dbReference type="NCBI Taxonomy" id="2821407"/>
    <lineage>
        <taxon>Bacteria</taxon>
        <taxon>Pseudomonadati</taxon>
        <taxon>Pseudomonadota</taxon>
        <taxon>Alphaproteobacteria</taxon>
        <taxon>Hyphomicrobiales</taxon>
        <taxon>Aurantimonadaceae</taxon>
        <taxon>Jiella</taxon>
    </lineage>
</organism>
<dbReference type="PANTHER" id="PTHR43201:SF5">
    <property type="entry name" value="MEDIUM-CHAIN ACYL-COA LIGASE ACSF2, MITOCHONDRIAL"/>
    <property type="match status" value="1"/>
</dbReference>
<evidence type="ECO:0000259" key="4">
    <source>
        <dbReference type="Pfam" id="PF13193"/>
    </source>
</evidence>
<feature type="domain" description="AMP-binding enzyme C-terminal" evidence="4">
    <location>
        <begin position="473"/>
        <end position="548"/>
    </location>
</feature>
<proteinExistence type="inferred from homology"/>
<dbReference type="InterPro" id="IPR025110">
    <property type="entry name" value="AMP-bd_C"/>
</dbReference>
<dbReference type="Pfam" id="PF13193">
    <property type="entry name" value="AMP-binding_C"/>
    <property type="match status" value="1"/>
</dbReference>
<name>A0ABS4BFD3_9HYPH</name>
<evidence type="ECO:0000313" key="6">
    <source>
        <dbReference type="Proteomes" id="UP000678276"/>
    </source>
</evidence>
<comment type="caution">
    <text evidence="5">The sequence shown here is derived from an EMBL/GenBank/DDBJ whole genome shotgun (WGS) entry which is preliminary data.</text>
</comment>
<sequence length="567" mass="61953">MGIAGELSHWLPEDAGMPLREITLGDLLREQAERFPDQPALIFDEPQRRVEYSYRQLDREVDRLARALIAIGVERQARVAVMAPNSPEWVLLEYALARIGAVLVTVNPAFRQAELGYLLTQGDVSVLFAAAVFRDFSIAGMLAEMMPDLGGLEGAARNRPETYPSLRRVVALSDQPIVGALAFRDLLGLGEATTQEALAERILAVMPGDVAQIQYTSGTTGKPKGAMLTHRGTVNNARLAGRRAGYRPSDVMVSAMPFFHTAGCVCNVLGMAAVGGCLVAMESFEASRMLDLLERHRGTIVNAVPTMYVRLLQDEALARGRRDVSSWRIAYVGGTSIPPSLMLELKARIGCDPAIIMGMTETSPIITQTLPDEPLEEKVRTAGVPLPHVEIRIVDPETGTVVPLGRQGELQIRGFLVTAGYYAMPEATQAAIDPQGWLRSGDLAVMDEAGHLRIVGRIKDMLIRGGENVYPVEIEDRLLEHADIAEAQVVGVPDAEMGEEIFAFVVARDGCTVDADALKSWCKAHMARHKMPRHVAVIETTPKTANGKVRKVELRDLAKRMIEEDRA</sequence>
<accession>A0ABS4BFD3</accession>
<protein>
    <submittedName>
        <fullName evidence="5">AMP-binding protein</fullName>
    </submittedName>
</protein>
<dbReference type="InterPro" id="IPR000873">
    <property type="entry name" value="AMP-dep_synth/lig_dom"/>
</dbReference>
<evidence type="ECO:0000259" key="3">
    <source>
        <dbReference type="Pfam" id="PF00501"/>
    </source>
</evidence>
<dbReference type="Proteomes" id="UP000678276">
    <property type="component" value="Unassembled WGS sequence"/>
</dbReference>
<evidence type="ECO:0000256" key="1">
    <source>
        <dbReference type="ARBA" id="ARBA00006432"/>
    </source>
</evidence>
<dbReference type="Pfam" id="PF00501">
    <property type="entry name" value="AMP-binding"/>
    <property type="match status" value="1"/>
</dbReference>
<evidence type="ECO:0000313" key="5">
    <source>
        <dbReference type="EMBL" id="MBP0615462.1"/>
    </source>
</evidence>
<dbReference type="InterPro" id="IPR042099">
    <property type="entry name" value="ANL_N_sf"/>
</dbReference>
<dbReference type="SUPFAM" id="SSF56801">
    <property type="entry name" value="Acetyl-CoA synthetase-like"/>
    <property type="match status" value="1"/>
</dbReference>
<comment type="similarity">
    <text evidence="1">Belongs to the ATP-dependent AMP-binding enzyme family.</text>
</comment>
<keyword evidence="6" id="KW-1185">Reference proteome</keyword>
<dbReference type="Gene3D" id="3.40.50.12780">
    <property type="entry name" value="N-terminal domain of ligase-like"/>
    <property type="match status" value="1"/>
</dbReference>
<reference evidence="5 6" key="1">
    <citation type="submission" date="2021-04" db="EMBL/GenBank/DDBJ databases">
        <title>Whole genome sequence of Jiella sp. KSK16Y-1.</title>
        <authorList>
            <person name="Tuo L."/>
        </authorList>
    </citation>
    <scope>NUCLEOTIDE SEQUENCE [LARGE SCALE GENOMIC DNA]</scope>
    <source>
        <strain evidence="5 6">KSK16Y-1</strain>
    </source>
</reference>
<dbReference type="InterPro" id="IPR020845">
    <property type="entry name" value="AMP-binding_CS"/>
</dbReference>
<gene>
    <name evidence="5" type="ORF">J6595_07710</name>
</gene>
<dbReference type="EMBL" id="JAGJCF010000004">
    <property type="protein sequence ID" value="MBP0615462.1"/>
    <property type="molecule type" value="Genomic_DNA"/>
</dbReference>